<dbReference type="EMBL" id="CP033220">
    <property type="protein sequence ID" value="AZV80665.1"/>
    <property type="molecule type" value="Genomic_DNA"/>
</dbReference>
<dbReference type="Proteomes" id="UP000283063">
    <property type="component" value="Plasmid pW43A"/>
</dbReference>
<evidence type="ECO:0000256" key="5">
    <source>
        <dbReference type="ARBA" id="ARBA00023136"/>
    </source>
</evidence>
<keyword evidence="3 6" id="KW-0812">Transmembrane</keyword>
<name>A0A3T0N9M2_9RHOB</name>
<protein>
    <submittedName>
        <fullName evidence="7">Prepilin-type N-terminal cleavage/methylation domain-containing protein</fullName>
    </submittedName>
</protein>
<reference evidence="7 8" key="1">
    <citation type="submission" date="2018-10" db="EMBL/GenBank/DDBJ databases">
        <title>Parasedimentitalea marina sp. nov., a psychrophilic bacterium isolated from deep seawater of the New Britain Trench.</title>
        <authorList>
            <person name="Cao J."/>
        </authorList>
    </citation>
    <scope>NUCLEOTIDE SEQUENCE [LARGE SCALE GENOMIC DNA]</scope>
    <source>
        <strain evidence="7 8">W43</strain>
        <plasmid evidence="7 8">pW43A</plasmid>
    </source>
</reference>
<sequence>MGLKLETQPIHSDAGFTLIELLVSLAILAVLAIAAVLSLPRGAAPSDRDMALFQIQFSSTRQRAITGHQSLGLALSLQGLRRAEKLKDGWQFSTQLQRWQGPVHLVPSDRAAASDTPEIILLATGQTSAFHINFGSGGRCESDGWTGLTCQSN</sequence>
<accession>A0A3T0N9M2</accession>
<evidence type="ECO:0000256" key="4">
    <source>
        <dbReference type="ARBA" id="ARBA00022989"/>
    </source>
</evidence>
<evidence type="ECO:0000256" key="2">
    <source>
        <dbReference type="ARBA" id="ARBA00022481"/>
    </source>
</evidence>
<dbReference type="RefSeq" id="WP_127751173.1">
    <property type="nucleotide sequence ID" value="NZ_CP033220.1"/>
</dbReference>
<dbReference type="GO" id="GO:0015627">
    <property type="term" value="C:type II protein secretion system complex"/>
    <property type="evidence" value="ECO:0007669"/>
    <property type="project" value="InterPro"/>
</dbReference>
<comment type="subcellular location">
    <subcellularLocation>
        <location evidence="1">Membrane</location>
        <topology evidence="1">Single-pass membrane protein</topology>
    </subcellularLocation>
</comment>
<dbReference type="InterPro" id="IPR045584">
    <property type="entry name" value="Pilin-like"/>
</dbReference>
<evidence type="ECO:0000256" key="6">
    <source>
        <dbReference type="SAM" id="Phobius"/>
    </source>
</evidence>
<proteinExistence type="predicted"/>
<keyword evidence="2" id="KW-0488">Methylation</keyword>
<evidence type="ECO:0000256" key="1">
    <source>
        <dbReference type="ARBA" id="ARBA00004167"/>
    </source>
</evidence>
<dbReference type="PROSITE" id="PS00409">
    <property type="entry name" value="PROKAR_NTER_METHYL"/>
    <property type="match status" value="1"/>
</dbReference>
<dbReference type="Pfam" id="PF07963">
    <property type="entry name" value="N_methyl"/>
    <property type="match status" value="1"/>
</dbReference>
<gene>
    <name evidence="7" type="ORF">EBB79_22175</name>
</gene>
<keyword evidence="7" id="KW-0614">Plasmid</keyword>
<dbReference type="InterPro" id="IPR002416">
    <property type="entry name" value="T2SS_protein-GspH"/>
</dbReference>
<dbReference type="InterPro" id="IPR012902">
    <property type="entry name" value="N_methyl_site"/>
</dbReference>
<dbReference type="GO" id="GO:0015628">
    <property type="term" value="P:protein secretion by the type II secretion system"/>
    <property type="evidence" value="ECO:0007669"/>
    <property type="project" value="InterPro"/>
</dbReference>
<dbReference type="KEGG" id="sedi:EBB79_22175"/>
<dbReference type="AlphaFoldDB" id="A0A3T0N9M2"/>
<keyword evidence="8" id="KW-1185">Reference proteome</keyword>
<keyword evidence="5 6" id="KW-0472">Membrane</keyword>
<evidence type="ECO:0000313" key="7">
    <source>
        <dbReference type="EMBL" id="AZV80665.1"/>
    </source>
</evidence>
<organism evidence="7 8">
    <name type="scientific">Parasedimentitalea marina</name>
    <dbReference type="NCBI Taxonomy" id="2483033"/>
    <lineage>
        <taxon>Bacteria</taxon>
        <taxon>Pseudomonadati</taxon>
        <taxon>Pseudomonadota</taxon>
        <taxon>Alphaproteobacteria</taxon>
        <taxon>Rhodobacterales</taxon>
        <taxon>Paracoccaceae</taxon>
        <taxon>Parasedimentitalea</taxon>
    </lineage>
</organism>
<dbReference type="PRINTS" id="PR00885">
    <property type="entry name" value="BCTERIALGSPH"/>
</dbReference>
<evidence type="ECO:0000313" key="8">
    <source>
        <dbReference type="Proteomes" id="UP000283063"/>
    </source>
</evidence>
<evidence type="ECO:0000256" key="3">
    <source>
        <dbReference type="ARBA" id="ARBA00022692"/>
    </source>
</evidence>
<geneLocation type="plasmid" evidence="7 8">
    <name>pW43A</name>
</geneLocation>
<dbReference type="OrthoDB" id="7724270at2"/>
<dbReference type="NCBIfam" id="TIGR02532">
    <property type="entry name" value="IV_pilin_GFxxxE"/>
    <property type="match status" value="1"/>
</dbReference>
<dbReference type="SUPFAM" id="SSF54523">
    <property type="entry name" value="Pili subunits"/>
    <property type="match status" value="1"/>
</dbReference>
<keyword evidence="4 6" id="KW-1133">Transmembrane helix</keyword>
<dbReference type="GO" id="GO:0016020">
    <property type="term" value="C:membrane"/>
    <property type="evidence" value="ECO:0007669"/>
    <property type="project" value="UniProtKB-SubCell"/>
</dbReference>
<feature type="transmembrane region" description="Helical" evidence="6">
    <location>
        <begin position="15"/>
        <end position="39"/>
    </location>
</feature>